<organism evidence="2 3">
    <name type="scientific">Agathobacter ruminis</name>
    <dbReference type="NCBI Taxonomy" id="1712665"/>
    <lineage>
        <taxon>Bacteria</taxon>
        <taxon>Bacillati</taxon>
        <taxon>Bacillota</taxon>
        <taxon>Clostridia</taxon>
        <taxon>Lachnospirales</taxon>
        <taxon>Lachnospiraceae</taxon>
        <taxon>Agathobacter</taxon>
    </lineage>
</organism>
<dbReference type="NCBIfam" id="TIGR04002">
    <property type="entry name" value="TIGR04002 family protein"/>
    <property type="match status" value="1"/>
</dbReference>
<keyword evidence="1" id="KW-1133">Transmembrane helix</keyword>
<dbReference type="AlphaFoldDB" id="A0A2G3E015"/>
<dbReference type="Proteomes" id="UP000224563">
    <property type="component" value="Unassembled WGS sequence"/>
</dbReference>
<dbReference type="InterPro" id="IPR023812">
    <property type="entry name" value="CHP04002"/>
</dbReference>
<evidence type="ECO:0000256" key="1">
    <source>
        <dbReference type="SAM" id="Phobius"/>
    </source>
</evidence>
<feature type="transmembrane region" description="Helical" evidence="1">
    <location>
        <begin position="132"/>
        <end position="156"/>
    </location>
</feature>
<comment type="caution">
    <text evidence="2">The sequence shown here is derived from an EMBL/GenBank/DDBJ whole genome shotgun (WGS) entry which is preliminary data.</text>
</comment>
<keyword evidence="1" id="KW-0472">Membrane</keyword>
<evidence type="ECO:0000313" key="3">
    <source>
        <dbReference type="Proteomes" id="UP000224563"/>
    </source>
</evidence>
<name>A0A2G3E015_9FIRM</name>
<sequence>MASRTRLLAYTGIFAALTVVFTAYLFHIPVGMNGGYIHFGDTLIYLAATLLPLPYALAVGALGGGIADLLTAPMWAIATVIIKMLIVLPFSSKGTNVLNRRNIVAPILSFFISATGYYLAEMILFGSRAALLTAFSGSLVQSGGSAVLFYILAAAFQSSGLKKRMF</sequence>
<proteinExistence type="predicted"/>
<feature type="transmembrane region" description="Helical" evidence="1">
    <location>
        <begin position="69"/>
        <end position="91"/>
    </location>
</feature>
<gene>
    <name evidence="2" type="ORF">CSX02_12285</name>
</gene>
<feature type="transmembrane region" description="Helical" evidence="1">
    <location>
        <begin position="103"/>
        <end position="120"/>
    </location>
</feature>
<reference evidence="2 3" key="2">
    <citation type="submission" date="2017-10" db="EMBL/GenBank/DDBJ databases">
        <authorList>
            <person name="Banno H."/>
            <person name="Chua N.-H."/>
        </authorList>
    </citation>
    <scope>NUCLEOTIDE SEQUENCE [LARGE SCALE GENOMIC DNA]</scope>
    <source>
        <strain evidence="2 3">JK623</strain>
    </source>
</reference>
<reference evidence="2 3" key="1">
    <citation type="submission" date="2017-10" db="EMBL/GenBank/DDBJ databases">
        <title>Resolving the taxonomy of Roseburia spp., Eubacterium rectale and Agathobacter spp. through phylogenomic analysis.</title>
        <authorList>
            <person name="Sheridan P.O."/>
            <person name="Walker A.W."/>
            <person name="Duncan S.H."/>
            <person name="Scott K.P."/>
            <person name="Toole P.W.O."/>
            <person name="Luis P."/>
            <person name="Flint H.J."/>
        </authorList>
    </citation>
    <scope>NUCLEOTIDE SEQUENCE [LARGE SCALE GENOMIC DNA]</scope>
    <source>
        <strain evidence="2 3">JK623</strain>
    </source>
</reference>
<protein>
    <submittedName>
        <fullName evidence="2">TIGR04002 family protein</fullName>
    </submittedName>
</protein>
<dbReference type="Pfam" id="PF07155">
    <property type="entry name" value="ECF-ribofla_trS"/>
    <property type="match status" value="1"/>
</dbReference>
<evidence type="ECO:0000313" key="2">
    <source>
        <dbReference type="EMBL" id="PHU36480.1"/>
    </source>
</evidence>
<dbReference type="GO" id="GO:0016020">
    <property type="term" value="C:membrane"/>
    <property type="evidence" value="ECO:0007669"/>
    <property type="project" value="InterPro"/>
</dbReference>
<feature type="transmembrane region" description="Helical" evidence="1">
    <location>
        <begin position="7"/>
        <end position="30"/>
    </location>
</feature>
<accession>A0A2G3E015</accession>
<dbReference type="EMBL" id="PDYG01000134">
    <property type="protein sequence ID" value="PHU36480.1"/>
    <property type="molecule type" value="Genomic_DNA"/>
</dbReference>
<dbReference type="Gene3D" id="1.10.1760.20">
    <property type="match status" value="1"/>
</dbReference>
<keyword evidence="3" id="KW-1185">Reference proteome</keyword>
<keyword evidence="1" id="KW-0812">Transmembrane</keyword>
<dbReference type="InterPro" id="IPR009825">
    <property type="entry name" value="ECF_substrate-spec-like"/>
</dbReference>
<feature type="transmembrane region" description="Helical" evidence="1">
    <location>
        <begin position="42"/>
        <end position="62"/>
    </location>
</feature>